<evidence type="ECO:0000256" key="1">
    <source>
        <dbReference type="SAM" id="MobiDB-lite"/>
    </source>
</evidence>
<proteinExistence type="predicted"/>
<accession>A0A6G0T657</accession>
<keyword evidence="3" id="KW-1185">Reference proteome</keyword>
<name>A0A6G0T657_APHGL</name>
<comment type="caution">
    <text evidence="2">The sequence shown here is derived from an EMBL/GenBank/DDBJ whole genome shotgun (WGS) entry which is preliminary data.</text>
</comment>
<feature type="region of interest" description="Disordered" evidence="1">
    <location>
        <begin position="291"/>
        <end position="318"/>
    </location>
</feature>
<organism evidence="2 3">
    <name type="scientific">Aphis glycines</name>
    <name type="common">Soybean aphid</name>
    <dbReference type="NCBI Taxonomy" id="307491"/>
    <lineage>
        <taxon>Eukaryota</taxon>
        <taxon>Metazoa</taxon>
        <taxon>Ecdysozoa</taxon>
        <taxon>Arthropoda</taxon>
        <taxon>Hexapoda</taxon>
        <taxon>Insecta</taxon>
        <taxon>Pterygota</taxon>
        <taxon>Neoptera</taxon>
        <taxon>Paraneoptera</taxon>
        <taxon>Hemiptera</taxon>
        <taxon>Sternorrhyncha</taxon>
        <taxon>Aphidomorpha</taxon>
        <taxon>Aphidoidea</taxon>
        <taxon>Aphididae</taxon>
        <taxon>Aphidini</taxon>
        <taxon>Aphis</taxon>
        <taxon>Aphis</taxon>
    </lineage>
</organism>
<dbReference type="EMBL" id="VYZN01000054">
    <property type="protein sequence ID" value="KAE9526738.1"/>
    <property type="molecule type" value="Genomic_DNA"/>
</dbReference>
<evidence type="ECO:0000313" key="3">
    <source>
        <dbReference type="Proteomes" id="UP000475862"/>
    </source>
</evidence>
<sequence length="341" mass="37398">MNSLETQKQFHDNYLYKIPKITKLFCDRIIRVVGNAGYNKCQTFVSAKLNKNQTTTINHCLPLYTCITRTRLVAPYTSMTALIGPSLYGMVLESGTTNSPLMMKCITAMFWPQGKYNTPTLLPTSVGRISILSLRDDLRMLVGNVPRDPKVVGEIVGVVPGLVFGQCAYPRLAHRLVGHHVRYGALRQQMAAALQRVRIELRQAQPYVSGPAVLAALDLDEEHLARRQRPFAEHYGVGEAHLPVGHRVLVVQAQVVTVEPVKPRLLISARLLLGHGSGTWSISTRASFRGRWRSSSEQTPAAAAAPPLPHPRQRRRPSAAAAVVGTLTPSHLAGLAICGAL</sequence>
<gene>
    <name evidence="2" type="ORF">AGLY_013386</name>
</gene>
<protein>
    <submittedName>
        <fullName evidence="2">Uncharacterized protein</fullName>
    </submittedName>
</protein>
<reference evidence="2 3" key="1">
    <citation type="submission" date="2019-08" db="EMBL/GenBank/DDBJ databases">
        <title>The genome of the soybean aphid Biotype 1, its phylome, world population structure and adaptation to the North American continent.</title>
        <authorList>
            <person name="Giordano R."/>
            <person name="Donthu R.K."/>
            <person name="Hernandez A.G."/>
            <person name="Wright C.L."/>
            <person name="Zimin A.V."/>
        </authorList>
    </citation>
    <scope>NUCLEOTIDE SEQUENCE [LARGE SCALE GENOMIC DNA]</scope>
    <source>
        <tissue evidence="2">Whole aphids</tissue>
    </source>
</reference>
<dbReference type="AlphaFoldDB" id="A0A6G0T657"/>
<dbReference type="Proteomes" id="UP000475862">
    <property type="component" value="Unassembled WGS sequence"/>
</dbReference>
<evidence type="ECO:0000313" key="2">
    <source>
        <dbReference type="EMBL" id="KAE9526738.1"/>
    </source>
</evidence>